<protein>
    <recommendedName>
        <fullName evidence="4">Secreted protein</fullName>
    </recommendedName>
</protein>
<proteinExistence type="predicted"/>
<evidence type="ECO:0000313" key="2">
    <source>
        <dbReference type="EMBL" id="KAK3367055.1"/>
    </source>
</evidence>
<feature type="signal peptide" evidence="1">
    <location>
        <begin position="1"/>
        <end position="22"/>
    </location>
</feature>
<reference evidence="2" key="1">
    <citation type="journal article" date="2023" name="Mol. Phylogenet. Evol.">
        <title>Genome-scale phylogeny and comparative genomics of the fungal order Sordariales.</title>
        <authorList>
            <person name="Hensen N."/>
            <person name="Bonometti L."/>
            <person name="Westerberg I."/>
            <person name="Brannstrom I.O."/>
            <person name="Guillou S."/>
            <person name="Cros-Aarteil S."/>
            <person name="Calhoun S."/>
            <person name="Haridas S."/>
            <person name="Kuo A."/>
            <person name="Mondo S."/>
            <person name="Pangilinan J."/>
            <person name="Riley R."/>
            <person name="LaButti K."/>
            <person name="Andreopoulos B."/>
            <person name="Lipzen A."/>
            <person name="Chen C."/>
            <person name="Yan M."/>
            <person name="Daum C."/>
            <person name="Ng V."/>
            <person name="Clum A."/>
            <person name="Steindorff A."/>
            <person name="Ohm R.A."/>
            <person name="Martin F."/>
            <person name="Silar P."/>
            <person name="Natvig D.O."/>
            <person name="Lalanne C."/>
            <person name="Gautier V."/>
            <person name="Ament-Velasquez S.L."/>
            <person name="Kruys A."/>
            <person name="Hutchinson M.I."/>
            <person name="Powell A.J."/>
            <person name="Barry K."/>
            <person name="Miller A.N."/>
            <person name="Grigoriev I.V."/>
            <person name="Debuchy R."/>
            <person name="Gladieux P."/>
            <person name="Hiltunen Thoren M."/>
            <person name="Johannesson H."/>
        </authorList>
    </citation>
    <scope>NUCLEOTIDE SEQUENCE</scope>
    <source>
        <strain evidence="2">CBS 958.72</strain>
    </source>
</reference>
<dbReference type="Proteomes" id="UP001287356">
    <property type="component" value="Unassembled WGS sequence"/>
</dbReference>
<gene>
    <name evidence="2" type="ORF">B0T24DRAFT_379565</name>
</gene>
<keyword evidence="3" id="KW-1185">Reference proteome</keyword>
<evidence type="ECO:0000313" key="3">
    <source>
        <dbReference type="Proteomes" id="UP001287356"/>
    </source>
</evidence>
<name>A0AAE0JZV5_9PEZI</name>
<reference evidence="2" key="2">
    <citation type="submission" date="2023-06" db="EMBL/GenBank/DDBJ databases">
        <authorList>
            <consortium name="Lawrence Berkeley National Laboratory"/>
            <person name="Haridas S."/>
            <person name="Hensen N."/>
            <person name="Bonometti L."/>
            <person name="Westerberg I."/>
            <person name="Brannstrom I.O."/>
            <person name="Guillou S."/>
            <person name="Cros-Aarteil S."/>
            <person name="Calhoun S."/>
            <person name="Kuo A."/>
            <person name="Mondo S."/>
            <person name="Pangilinan J."/>
            <person name="Riley R."/>
            <person name="Labutti K."/>
            <person name="Andreopoulos B."/>
            <person name="Lipzen A."/>
            <person name="Chen C."/>
            <person name="Yanf M."/>
            <person name="Daum C."/>
            <person name="Ng V."/>
            <person name="Clum A."/>
            <person name="Steindorff A."/>
            <person name="Ohm R."/>
            <person name="Martin F."/>
            <person name="Silar P."/>
            <person name="Natvig D."/>
            <person name="Lalanne C."/>
            <person name="Gautier V."/>
            <person name="Ament-Velasquez S.L."/>
            <person name="Kruys A."/>
            <person name="Hutchinson M.I."/>
            <person name="Powell A.J."/>
            <person name="Barry K."/>
            <person name="Miller A.N."/>
            <person name="Grigoriev I.V."/>
            <person name="Debuchy R."/>
            <person name="Gladieux P."/>
            <person name="Thoren M.H."/>
            <person name="Johannesson H."/>
        </authorList>
    </citation>
    <scope>NUCLEOTIDE SEQUENCE</scope>
    <source>
        <strain evidence="2">CBS 958.72</strain>
    </source>
</reference>
<feature type="chain" id="PRO_5042190856" description="Secreted protein" evidence="1">
    <location>
        <begin position="23"/>
        <end position="74"/>
    </location>
</feature>
<sequence>MGWIGSWSLCLASLGDSWLGLAAQSIQYKPQPCGASVCSPTCENCVFQLVAARRQLDQEVSLQLVRKIMQRQRS</sequence>
<keyword evidence="1" id="KW-0732">Signal</keyword>
<evidence type="ECO:0008006" key="4">
    <source>
        <dbReference type="Google" id="ProtNLM"/>
    </source>
</evidence>
<comment type="caution">
    <text evidence="2">The sequence shown here is derived from an EMBL/GenBank/DDBJ whole genome shotgun (WGS) entry which is preliminary data.</text>
</comment>
<dbReference type="EMBL" id="JAULSN010000007">
    <property type="protein sequence ID" value="KAK3367055.1"/>
    <property type="molecule type" value="Genomic_DNA"/>
</dbReference>
<accession>A0AAE0JZV5</accession>
<evidence type="ECO:0000256" key="1">
    <source>
        <dbReference type="SAM" id="SignalP"/>
    </source>
</evidence>
<organism evidence="2 3">
    <name type="scientific">Lasiosphaeria ovina</name>
    <dbReference type="NCBI Taxonomy" id="92902"/>
    <lineage>
        <taxon>Eukaryota</taxon>
        <taxon>Fungi</taxon>
        <taxon>Dikarya</taxon>
        <taxon>Ascomycota</taxon>
        <taxon>Pezizomycotina</taxon>
        <taxon>Sordariomycetes</taxon>
        <taxon>Sordariomycetidae</taxon>
        <taxon>Sordariales</taxon>
        <taxon>Lasiosphaeriaceae</taxon>
        <taxon>Lasiosphaeria</taxon>
    </lineage>
</organism>
<dbReference type="AlphaFoldDB" id="A0AAE0JZV5"/>